<comment type="caution">
    <text evidence="3">The sequence shown here is derived from an EMBL/GenBank/DDBJ whole genome shotgun (WGS) entry which is preliminary data.</text>
</comment>
<dbReference type="GO" id="GO:0003677">
    <property type="term" value="F:DNA binding"/>
    <property type="evidence" value="ECO:0007669"/>
    <property type="project" value="InterPro"/>
</dbReference>
<reference evidence="3 4" key="1">
    <citation type="submission" date="2019-06" db="EMBL/GenBank/DDBJ databases">
        <title>Genomic Encyclopedia of Type Strains, Phase IV (KMG-V): Genome sequencing to study the core and pangenomes of soil and plant-associated prokaryotes.</title>
        <authorList>
            <person name="Whitman W."/>
        </authorList>
    </citation>
    <scope>NUCLEOTIDE SEQUENCE [LARGE SCALE GENOMIC DNA]</scope>
    <source>
        <strain evidence="3 4">BR 11796</strain>
    </source>
</reference>
<organism evidence="3 4">
    <name type="scientific">Azospirillum brasilense</name>
    <dbReference type="NCBI Taxonomy" id="192"/>
    <lineage>
        <taxon>Bacteria</taxon>
        <taxon>Pseudomonadati</taxon>
        <taxon>Pseudomonadota</taxon>
        <taxon>Alphaproteobacteria</taxon>
        <taxon>Rhodospirillales</taxon>
        <taxon>Azospirillaceae</taxon>
        <taxon>Azospirillum</taxon>
    </lineage>
</organism>
<evidence type="ECO:0000259" key="2">
    <source>
        <dbReference type="Pfam" id="PF13751"/>
    </source>
</evidence>
<dbReference type="GO" id="GO:0006313">
    <property type="term" value="P:DNA transposition"/>
    <property type="evidence" value="ECO:0007669"/>
    <property type="project" value="InterPro"/>
</dbReference>
<gene>
    <name evidence="3" type="ORF">FBZ82_108309</name>
</gene>
<dbReference type="EMBL" id="VITF01000008">
    <property type="protein sequence ID" value="TWA66639.1"/>
    <property type="molecule type" value="Genomic_DNA"/>
</dbReference>
<protein>
    <submittedName>
        <fullName evidence="3">DDE family transposase</fullName>
    </submittedName>
</protein>
<dbReference type="Pfam" id="PF13751">
    <property type="entry name" value="DDE_Tnp_1_6"/>
    <property type="match status" value="1"/>
</dbReference>
<evidence type="ECO:0000256" key="1">
    <source>
        <dbReference type="SAM" id="MobiDB-lite"/>
    </source>
</evidence>
<proteinExistence type="predicted"/>
<dbReference type="Proteomes" id="UP000316083">
    <property type="component" value="Unassembled WGS sequence"/>
</dbReference>
<sequence length="93" mass="10278">MEMDKRHALGAAPHAVQSTGNRGSAINRRTARHPGHAVFLRIRKRIEEVFGWIKGAGLRDARHRGAARVGWMFTLTAAADNTIRLPKRLTKGG</sequence>
<evidence type="ECO:0000313" key="4">
    <source>
        <dbReference type="Proteomes" id="UP000316083"/>
    </source>
</evidence>
<name>A0A560B2A9_AZOBR</name>
<dbReference type="AlphaFoldDB" id="A0A560B2A9"/>
<evidence type="ECO:0000313" key="3">
    <source>
        <dbReference type="EMBL" id="TWA66639.1"/>
    </source>
</evidence>
<feature type="region of interest" description="Disordered" evidence="1">
    <location>
        <begin position="1"/>
        <end position="30"/>
    </location>
</feature>
<accession>A0A560B2A9</accession>
<feature type="domain" description="Transposase DDE" evidence="2">
    <location>
        <begin position="30"/>
        <end position="85"/>
    </location>
</feature>
<dbReference type="InterPro" id="IPR025668">
    <property type="entry name" value="Tnp_DDE_dom"/>
</dbReference>
<dbReference type="GO" id="GO:0004803">
    <property type="term" value="F:transposase activity"/>
    <property type="evidence" value="ECO:0007669"/>
    <property type="project" value="InterPro"/>
</dbReference>